<dbReference type="Pfam" id="PF02321">
    <property type="entry name" value="OEP"/>
    <property type="match status" value="2"/>
</dbReference>
<sequence>MNKTIFALAAAALLAGCSLAPTYERPASPVAAAWPQGEAYKPVQTAADAKPASEIAWRDFIGDQQLRDVVELALKNNRDLRVSALNIEKARAQYGIDRAAQLPKVNAQVGQSAARAPGGDISRQYSGGLALPAYELDLFGKLRNMSDAGLQAYLGTEQAQRAQRLSLVAEVASTWLGLAADKERLRLAQDTLKSQQITFELSKRRFAAGATSGLDMYEAQTSVEAARNDMALYTAQVAAGENALALLVGTQVPASLLPQALPSAVSTLAELPEGVPSTVLLQRPDVLEAEHALKAANANIGVARAAFFPSITLTGSAGSASGALGDLFKAGSGAWTFLPQLTLPLFDAGANSARLDIAKADNGIAVARYEKAIQSAFREVADALAQRGTLDERVASQAALAEAASRSHRIHEARYQKGAESYLNALVSQRALYAAQQGLISVRLAKATNQVTLYKALGGWA</sequence>
<dbReference type="Proteomes" id="UP000448575">
    <property type="component" value="Unassembled WGS sequence"/>
</dbReference>
<accession>A0A6N9HMD6</accession>
<dbReference type="Gene3D" id="2.20.200.10">
    <property type="entry name" value="Outer membrane efflux proteins (OEP)"/>
    <property type="match status" value="1"/>
</dbReference>
<reference evidence="3 4" key="1">
    <citation type="submission" date="2019-12" db="EMBL/GenBank/DDBJ databases">
        <title>Novel species isolated from a subtropical stream in China.</title>
        <authorList>
            <person name="Lu H."/>
        </authorList>
    </citation>
    <scope>NUCLEOTIDE SEQUENCE [LARGE SCALE GENOMIC DNA]</scope>
    <source>
        <strain evidence="3 4">DS3</strain>
    </source>
</reference>
<keyword evidence="4" id="KW-1185">Reference proteome</keyword>
<keyword evidence="2" id="KW-0732">Signal</keyword>
<dbReference type="AlphaFoldDB" id="A0A6N9HMD6"/>
<dbReference type="GO" id="GO:0005886">
    <property type="term" value="C:plasma membrane"/>
    <property type="evidence" value="ECO:0007669"/>
    <property type="project" value="UniProtKB-SubCell"/>
</dbReference>
<evidence type="ECO:0000313" key="3">
    <source>
        <dbReference type="EMBL" id="MYN04851.1"/>
    </source>
</evidence>
<name>A0A6N9HMD6_9BURK</name>
<dbReference type="Gene3D" id="1.20.1600.10">
    <property type="entry name" value="Outer membrane efflux proteins (OEP)"/>
    <property type="match status" value="1"/>
</dbReference>
<keyword evidence="2" id="KW-0472">Membrane</keyword>
<dbReference type="PANTHER" id="PTHR30203">
    <property type="entry name" value="OUTER MEMBRANE CATION EFFLUX PROTEIN"/>
    <property type="match status" value="1"/>
</dbReference>
<dbReference type="InterPro" id="IPR003423">
    <property type="entry name" value="OMP_efflux"/>
</dbReference>
<dbReference type="NCBIfam" id="TIGR01845">
    <property type="entry name" value="outer_NodT"/>
    <property type="match status" value="1"/>
</dbReference>
<comment type="subcellular location">
    <subcellularLocation>
        <location evidence="2">Cell membrane</location>
        <topology evidence="2">Lipid-anchor</topology>
    </subcellularLocation>
</comment>
<keyword evidence="2" id="KW-0812">Transmembrane</keyword>
<organism evidence="3 4">
    <name type="scientific">Pseudoduganella guangdongensis</name>
    <dbReference type="NCBI Taxonomy" id="2692179"/>
    <lineage>
        <taxon>Bacteria</taxon>
        <taxon>Pseudomonadati</taxon>
        <taxon>Pseudomonadota</taxon>
        <taxon>Betaproteobacteria</taxon>
        <taxon>Burkholderiales</taxon>
        <taxon>Oxalobacteraceae</taxon>
        <taxon>Telluria group</taxon>
        <taxon>Pseudoduganella</taxon>
    </lineage>
</organism>
<proteinExistence type="inferred from homology"/>
<feature type="signal peptide" evidence="2">
    <location>
        <begin position="1"/>
        <end position="20"/>
    </location>
</feature>
<dbReference type="GO" id="GO:0015562">
    <property type="term" value="F:efflux transmembrane transporter activity"/>
    <property type="evidence" value="ECO:0007669"/>
    <property type="project" value="InterPro"/>
</dbReference>
<keyword evidence="2" id="KW-0449">Lipoprotein</keyword>
<keyword evidence="2" id="KW-1134">Transmembrane beta strand</keyword>
<protein>
    <submittedName>
        <fullName evidence="3">Efflux transporter outer membrane subunit</fullName>
    </submittedName>
</protein>
<dbReference type="RefSeq" id="WP_161027800.1">
    <property type="nucleotide sequence ID" value="NZ_WWCJ01000021.1"/>
</dbReference>
<feature type="chain" id="PRO_5027156705" evidence="2">
    <location>
        <begin position="21"/>
        <end position="461"/>
    </location>
</feature>
<comment type="caution">
    <text evidence="3">The sequence shown here is derived from an EMBL/GenBank/DDBJ whole genome shotgun (WGS) entry which is preliminary data.</text>
</comment>
<comment type="similarity">
    <text evidence="1 2">Belongs to the outer membrane factor (OMF) (TC 1.B.17) family.</text>
</comment>
<dbReference type="PANTHER" id="PTHR30203:SF32">
    <property type="entry name" value="CATION EFFLUX SYSTEM PROTEIN CUSC"/>
    <property type="match status" value="1"/>
</dbReference>
<dbReference type="EMBL" id="WWCJ01000021">
    <property type="protein sequence ID" value="MYN04851.1"/>
    <property type="molecule type" value="Genomic_DNA"/>
</dbReference>
<evidence type="ECO:0000313" key="4">
    <source>
        <dbReference type="Proteomes" id="UP000448575"/>
    </source>
</evidence>
<keyword evidence="2" id="KW-0564">Palmitate</keyword>
<dbReference type="SUPFAM" id="SSF56954">
    <property type="entry name" value="Outer membrane efflux proteins (OEP)"/>
    <property type="match status" value="1"/>
</dbReference>
<dbReference type="InterPro" id="IPR010131">
    <property type="entry name" value="MdtP/NodT-like"/>
</dbReference>
<dbReference type="PROSITE" id="PS51257">
    <property type="entry name" value="PROKAR_LIPOPROTEIN"/>
    <property type="match status" value="1"/>
</dbReference>
<evidence type="ECO:0000256" key="1">
    <source>
        <dbReference type="ARBA" id="ARBA00007613"/>
    </source>
</evidence>
<gene>
    <name evidence="3" type="ORF">GTP41_22405</name>
</gene>
<evidence type="ECO:0000256" key="2">
    <source>
        <dbReference type="RuleBase" id="RU362097"/>
    </source>
</evidence>